<evidence type="ECO:0000313" key="3">
    <source>
        <dbReference type="Proteomes" id="UP000663832"/>
    </source>
</evidence>
<reference evidence="2" key="1">
    <citation type="submission" date="2021-02" db="EMBL/GenBank/DDBJ databases">
        <authorList>
            <person name="Nowell W R."/>
        </authorList>
    </citation>
    <scope>NUCLEOTIDE SEQUENCE</scope>
</reference>
<protein>
    <recommendedName>
        <fullName evidence="4">Glycine-rich domain-containing protein-like</fullName>
    </recommendedName>
</protein>
<dbReference type="PANTHER" id="PTHR34365">
    <property type="entry name" value="ENOLASE (DUF1399)"/>
    <property type="match status" value="1"/>
</dbReference>
<evidence type="ECO:0008006" key="4">
    <source>
        <dbReference type="Google" id="ProtNLM"/>
    </source>
</evidence>
<comment type="caution">
    <text evidence="2">The sequence shown here is derived from an EMBL/GenBank/DDBJ whole genome shotgun (WGS) entry which is preliminary data.</text>
</comment>
<dbReference type="PANTHER" id="PTHR34365:SF7">
    <property type="entry name" value="GLYCINE-RICH DOMAIN-CONTAINING PROTEIN 1"/>
    <property type="match status" value="1"/>
</dbReference>
<keyword evidence="3" id="KW-1185">Reference proteome</keyword>
<dbReference type="Pfam" id="PF07173">
    <property type="entry name" value="GRDP-like"/>
    <property type="match status" value="1"/>
</dbReference>
<feature type="region of interest" description="Disordered" evidence="1">
    <location>
        <begin position="310"/>
        <end position="330"/>
    </location>
</feature>
<dbReference type="OrthoDB" id="2684236at2759"/>
<dbReference type="InterPro" id="IPR009836">
    <property type="entry name" value="GRDP-like"/>
</dbReference>
<organism evidence="2 3">
    <name type="scientific">Adineta steineri</name>
    <dbReference type="NCBI Taxonomy" id="433720"/>
    <lineage>
        <taxon>Eukaryota</taxon>
        <taxon>Metazoa</taxon>
        <taxon>Spiralia</taxon>
        <taxon>Gnathifera</taxon>
        <taxon>Rotifera</taxon>
        <taxon>Eurotatoria</taxon>
        <taxon>Bdelloidea</taxon>
        <taxon>Adinetida</taxon>
        <taxon>Adinetidae</taxon>
        <taxon>Adineta</taxon>
    </lineage>
</organism>
<dbReference type="AlphaFoldDB" id="A0A814D0T8"/>
<sequence length="330" mass="38242">MGNTSSNIVPNLIAHIHTNSGAVFRFSYLDLVDHILLLRQVISHPEMIEKGEKLTYFINDYCHRMSNNELMSKRQQLKLPWEIDWIWHVHRLHPINYLNDCIKQIPQGYFIDKKTRKLTIDEYKNQNFTIRNEPIVNPSSFVPSLDLVGAVLRQQDFLEKFQKHQFYSMNFKLMNLSSFEQIVQNYISFMKLAKKGTMIVPTFDIDLIWHTHMRSPMSYIDFSTTVCGFILNHDDSIDKNVLNVAYENTTNQWKLTYQSEYGQNIDRDCLRNTSYKSSCVMIPIHNQKNRSNQDNSTSGGSCGGWWWESSHGHSDSSDSSDSSCGGCGGD</sequence>
<accession>A0A814D0T8</accession>
<gene>
    <name evidence="2" type="ORF">QVE165_LOCUS12121</name>
</gene>
<dbReference type="EMBL" id="CAJNOM010000060">
    <property type="protein sequence ID" value="CAF0949348.1"/>
    <property type="molecule type" value="Genomic_DNA"/>
</dbReference>
<name>A0A814D0T8_9BILA</name>
<proteinExistence type="predicted"/>
<evidence type="ECO:0000313" key="2">
    <source>
        <dbReference type="EMBL" id="CAF0949348.1"/>
    </source>
</evidence>
<dbReference type="Proteomes" id="UP000663832">
    <property type="component" value="Unassembled WGS sequence"/>
</dbReference>
<evidence type="ECO:0000256" key="1">
    <source>
        <dbReference type="SAM" id="MobiDB-lite"/>
    </source>
</evidence>